<feature type="transmembrane region" description="Helical" evidence="1">
    <location>
        <begin position="78"/>
        <end position="98"/>
    </location>
</feature>
<feature type="transmembrane region" description="Helical" evidence="1">
    <location>
        <begin position="138"/>
        <end position="159"/>
    </location>
</feature>
<name>A0A4V1B003_9BURK</name>
<keyword evidence="1" id="KW-1133">Transmembrane helix</keyword>
<gene>
    <name evidence="3" type="ORF">E1956_27955</name>
</gene>
<keyword evidence="3" id="KW-0808">Transferase</keyword>
<dbReference type="InterPro" id="IPR002656">
    <property type="entry name" value="Acyl_transf_3_dom"/>
</dbReference>
<keyword evidence="4" id="KW-1185">Reference proteome</keyword>
<feature type="transmembrane region" description="Helical" evidence="1">
    <location>
        <begin position="224"/>
        <end position="242"/>
    </location>
</feature>
<dbReference type="GO" id="GO:0016747">
    <property type="term" value="F:acyltransferase activity, transferring groups other than amino-acyl groups"/>
    <property type="evidence" value="ECO:0007669"/>
    <property type="project" value="InterPro"/>
</dbReference>
<organism evidence="3 4">
    <name type="scientific">Paraburkholderia pallida</name>
    <dbReference type="NCBI Taxonomy" id="2547399"/>
    <lineage>
        <taxon>Bacteria</taxon>
        <taxon>Pseudomonadati</taxon>
        <taxon>Pseudomonadota</taxon>
        <taxon>Betaproteobacteria</taxon>
        <taxon>Burkholderiales</taxon>
        <taxon>Burkholderiaceae</taxon>
        <taxon>Paraburkholderia</taxon>
    </lineage>
</organism>
<protein>
    <submittedName>
        <fullName evidence="3">Acyltransferase</fullName>
    </submittedName>
</protein>
<accession>A0A4V1B003</accession>
<dbReference type="RefSeq" id="WP_134755346.1">
    <property type="nucleotide sequence ID" value="NZ_CP038150.1"/>
</dbReference>
<keyword evidence="1" id="KW-0812">Transmembrane</keyword>
<feature type="transmembrane region" description="Helical" evidence="1">
    <location>
        <begin position="166"/>
        <end position="183"/>
    </location>
</feature>
<dbReference type="AlphaFoldDB" id="A0A4V1B003"/>
<dbReference type="OrthoDB" id="9767863at2"/>
<dbReference type="PANTHER" id="PTHR23028">
    <property type="entry name" value="ACETYLTRANSFERASE"/>
    <property type="match status" value="1"/>
</dbReference>
<dbReference type="KEGG" id="ppai:E1956_27955"/>
<evidence type="ECO:0000259" key="2">
    <source>
        <dbReference type="Pfam" id="PF01757"/>
    </source>
</evidence>
<feature type="domain" description="Acyltransferase 3" evidence="2">
    <location>
        <begin position="4"/>
        <end position="320"/>
    </location>
</feature>
<dbReference type="EMBL" id="CP038150">
    <property type="protein sequence ID" value="QBR01073.1"/>
    <property type="molecule type" value="Genomic_DNA"/>
</dbReference>
<keyword evidence="1" id="KW-0472">Membrane</keyword>
<dbReference type="Proteomes" id="UP000295727">
    <property type="component" value="Chromosome 3"/>
</dbReference>
<feature type="transmembrane region" description="Helical" evidence="1">
    <location>
        <begin position="195"/>
        <end position="217"/>
    </location>
</feature>
<reference evidence="3 4" key="1">
    <citation type="submission" date="2019-03" db="EMBL/GenBank/DDBJ databases">
        <title>Paraburkholderia sp. 7MH5, isolated from subtropical forest soil.</title>
        <authorList>
            <person name="Gao Z.-H."/>
            <person name="Qiu L.-H."/>
        </authorList>
    </citation>
    <scope>NUCLEOTIDE SEQUENCE [LARGE SCALE GENOMIC DNA]</scope>
    <source>
        <strain evidence="3 4">7MH5</strain>
    </source>
</reference>
<sequence length="347" mass="38158">MHNNNYNLLRLLFAVAVIYSHSFELLGFPDPLERMSSAMSAGTIGVCGFFLLSGYLTAQSWSHEPLALAFLKKRALRLYPAFIVASALSVLVVGPLGASTQHYFAEWSPYKFVADLIGLRQPRTPAVFAGSPVQSVNGAMWTITFELRCYLLLTVLGLCGVVKRRWALLLLAVAVNVAAILGAPHQRGAEGLPLFGVSGFMIWFASMYLSGVCFYAFRERIPLRASLAAVAFIVFVAALFGPQSVLRAVTSTMGAYLILYCGQLQSSWLAKLRMRDDISYGLYLYGWPVMQLTAHWLPSIVPLVAFTCVTAMCIPLALASWRRIEAPALRLKRATVPRGNLALGRLR</sequence>
<feature type="transmembrane region" description="Helical" evidence="1">
    <location>
        <begin position="38"/>
        <end position="58"/>
    </location>
</feature>
<keyword evidence="3" id="KW-0012">Acyltransferase</keyword>
<feature type="transmembrane region" description="Helical" evidence="1">
    <location>
        <begin position="303"/>
        <end position="321"/>
    </location>
</feature>
<evidence type="ECO:0000313" key="4">
    <source>
        <dbReference type="Proteomes" id="UP000295727"/>
    </source>
</evidence>
<evidence type="ECO:0000313" key="3">
    <source>
        <dbReference type="EMBL" id="QBR01073.1"/>
    </source>
</evidence>
<proteinExistence type="predicted"/>
<dbReference type="Pfam" id="PF01757">
    <property type="entry name" value="Acyl_transf_3"/>
    <property type="match status" value="1"/>
</dbReference>
<dbReference type="InterPro" id="IPR050879">
    <property type="entry name" value="Acyltransferase_3"/>
</dbReference>
<evidence type="ECO:0000256" key="1">
    <source>
        <dbReference type="SAM" id="Phobius"/>
    </source>
</evidence>